<gene>
    <name evidence="9" type="ORF">GCM10011511_22150</name>
</gene>
<feature type="domain" description="ABC3 transporter permease C-terminal" evidence="7">
    <location>
        <begin position="680"/>
        <end position="792"/>
    </location>
</feature>
<dbReference type="InterPro" id="IPR025857">
    <property type="entry name" value="MacB_PCD"/>
</dbReference>
<dbReference type="Pfam" id="PF02687">
    <property type="entry name" value="FtsX"/>
    <property type="match status" value="2"/>
</dbReference>
<dbReference type="EMBL" id="BMJC01000002">
    <property type="protein sequence ID" value="GGA98400.1"/>
    <property type="molecule type" value="Genomic_DNA"/>
</dbReference>
<feature type="transmembrane region" description="Helical" evidence="6">
    <location>
        <begin position="728"/>
        <end position="748"/>
    </location>
</feature>
<feature type="domain" description="MacB-like periplasmic core" evidence="8">
    <location>
        <begin position="20"/>
        <end position="240"/>
    </location>
</feature>
<accession>A0A8J2UCJ9</accession>
<dbReference type="Proteomes" id="UP000607559">
    <property type="component" value="Unassembled WGS sequence"/>
</dbReference>
<name>A0A8J2UCJ9_9BACT</name>
<dbReference type="GO" id="GO:0022857">
    <property type="term" value="F:transmembrane transporter activity"/>
    <property type="evidence" value="ECO:0007669"/>
    <property type="project" value="TreeGrafter"/>
</dbReference>
<dbReference type="InterPro" id="IPR003838">
    <property type="entry name" value="ABC3_permease_C"/>
</dbReference>
<feature type="transmembrane region" description="Helical" evidence="6">
    <location>
        <begin position="288"/>
        <end position="307"/>
    </location>
</feature>
<evidence type="ECO:0000256" key="6">
    <source>
        <dbReference type="SAM" id="Phobius"/>
    </source>
</evidence>
<evidence type="ECO:0000313" key="9">
    <source>
        <dbReference type="EMBL" id="GGA98400.1"/>
    </source>
</evidence>
<feature type="transmembrane region" description="Helical" evidence="6">
    <location>
        <begin position="420"/>
        <end position="441"/>
    </location>
</feature>
<comment type="caution">
    <text evidence="9">The sequence shown here is derived from an EMBL/GenBank/DDBJ whole genome shotgun (WGS) entry which is preliminary data.</text>
</comment>
<dbReference type="PANTHER" id="PTHR30572">
    <property type="entry name" value="MEMBRANE COMPONENT OF TRANSPORTER-RELATED"/>
    <property type="match status" value="1"/>
</dbReference>
<evidence type="ECO:0000313" key="10">
    <source>
        <dbReference type="Proteomes" id="UP000607559"/>
    </source>
</evidence>
<evidence type="ECO:0000256" key="5">
    <source>
        <dbReference type="ARBA" id="ARBA00023136"/>
    </source>
</evidence>
<evidence type="ECO:0000256" key="2">
    <source>
        <dbReference type="ARBA" id="ARBA00022475"/>
    </source>
</evidence>
<comment type="subcellular location">
    <subcellularLocation>
        <location evidence="1">Cell membrane</location>
        <topology evidence="1">Multi-pass membrane protein</topology>
    </subcellularLocation>
</comment>
<feature type="transmembrane region" description="Helical" evidence="6">
    <location>
        <begin position="676"/>
        <end position="701"/>
    </location>
</feature>
<keyword evidence="4 6" id="KW-1133">Transmembrane helix</keyword>
<evidence type="ECO:0000256" key="1">
    <source>
        <dbReference type="ARBA" id="ARBA00004651"/>
    </source>
</evidence>
<feature type="transmembrane region" description="Helical" evidence="6">
    <location>
        <begin position="375"/>
        <end position="399"/>
    </location>
</feature>
<feature type="domain" description="ABC3 transporter permease C-terminal" evidence="7">
    <location>
        <begin position="292"/>
        <end position="399"/>
    </location>
</feature>
<feature type="transmembrane region" description="Helical" evidence="6">
    <location>
        <begin position="336"/>
        <end position="363"/>
    </location>
</feature>
<evidence type="ECO:0000259" key="8">
    <source>
        <dbReference type="Pfam" id="PF12704"/>
    </source>
</evidence>
<keyword evidence="5 6" id="KW-0472">Membrane</keyword>
<proteinExistence type="predicted"/>
<dbReference type="InterPro" id="IPR050250">
    <property type="entry name" value="Macrolide_Exporter_MacB"/>
</dbReference>
<reference evidence="9" key="2">
    <citation type="submission" date="2020-09" db="EMBL/GenBank/DDBJ databases">
        <authorList>
            <person name="Sun Q."/>
            <person name="Zhou Y."/>
        </authorList>
    </citation>
    <scope>NUCLEOTIDE SEQUENCE</scope>
    <source>
        <strain evidence="9">CGMCC 1.15448</strain>
    </source>
</reference>
<dbReference type="AlphaFoldDB" id="A0A8J2UCJ9"/>
<evidence type="ECO:0000256" key="4">
    <source>
        <dbReference type="ARBA" id="ARBA00022989"/>
    </source>
</evidence>
<keyword evidence="2" id="KW-1003">Cell membrane</keyword>
<keyword evidence="10" id="KW-1185">Reference proteome</keyword>
<dbReference type="Pfam" id="PF12704">
    <property type="entry name" value="MacB_PCD"/>
    <property type="match status" value="2"/>
</dbReference>
<evidence type="ECO:0000259" key="7">
    <source>
        <dbReference type="Pfam" id="PF02687"/>
    </source>
</evidence>
<feature type="transmembrane region" description="Helical" evidence="6">
    <location>
        <begin position="21"/>
        <end position="41"/>
    </location>
</feature>
<dbReference type="GO" id="GO:0005886">
    <property type="term" value="C:plasma membrane"/>
    <property type="evidence" value="ECO:0007669"/>
    <property type="project" value="UniProtKB-SubCell"/>
</dbReference>
<protein>
    <submittedName>
        <fullName evidence="9">ABC transporter permease</fullName>
    </submittedName>
</protein>
<dbReference type="PANTHER" id="PTHR30572:SF18">
    <property type="entry name" value="ABC-TYPE MACROLIDE FAMILY EXPORT SYSTEM PERMEASE COMPONENT 2"/>
    <property type="match status" value="1"/>
</dbReference>
<dbReference type="RefSeq" id="WP_188931469.1">
    <property type="nucleotide sequence ID" value="NZ_BMJC01000002.1"/>
</dbReference>
<sequence>MFRNYLKSAWRILHRNKTYSAISILGLALGLAAFILINAYVHFENSFDRMHKDGENIYRVESRFYKGDQLVNDWATSTNGYALAMKDNFPEVESYTRINFSGSEVVMRNNDIKFREQRICFADSNFFSFFSYPLLQGDPHTVLKNTNTVAISQSAARRYFGAANPMGRFLDISTISRTYHCMVTGVFADFPANSTLHKDYLLSWATSPVWQQTTWYLHQSYTWLHLKPGTDVHAVEAKFPALAERYKDGPALKELKWAITLIPLADIHLNPAKQYEEETKGDRKAVNFLSGIAWFILFIACINYINLSTARAVQRSKEVGVRKVSGARRWQLASQFLFESFLVGVLALVFAIGLVSLVLAASVPYSLSFDTGLCIRLFVVFVACIVGSGLYPALVLAGLKPIAVLKGRYSFSPAGLRFRKGLVIFQFTLSLLLIAGTLAIFRQIRFMLQQPLGVNIDQTLVVKVPVNTPDYAQKAAAWRTSLLNLSGVKGVTGSGSIPGREVGEFLANRRYSDAKQNERTYEMLKVDPDFIGLYGMKVIAGRGFGQGRLADSTGLVLNEAAVQQFGFASPEAAIGERIWLEVNPGRPDKVIGVIRNYHQQSLQQDYTPVILFMDPAYPWVPVHYYSLKVSTADIAGLVGRIKTTWAGLFPESSFDYFFLDEYYDQQYRRERQFGQVVGWFSALAIVIACMGLFGLTAYTVTRRTKEIGVRKTLGASVAGITRLLTWEFVRLIVIAGAVALPLAGWLISQWMQGYAFRTTLVWWQFALPVALLIAITIATTGWLTVRAARINPANALKEE</sequence>
<evidence type="ECO:0000256" key="3">
    <source>
        <dbReference type="ARBA" id="ARBA00022692"/>
    </source>
</evidence>
<reference evidence="9" key="1">
    <citation type="journal article" date="2014" name="Int. J. Syst. Evol. Microbiol.">
        <title>Complete genome sequence of Corynebacterium casei LMG S-19264T (=DSM 44701T), isolated from a smear-ripened cheese.</title>
        <authorList>
            <consortium name="US DOE Joint Genome Institute (JGI-PGF)"/>
            <person name="Walter F."/>
            <person name="Albersmeier A."/>
            <person name="Kalinowski J."/>
            <person name="Ruckert C."/>
        </authorList>
    </citation>
    <scope>NUCLEOTIDE SEQUENCE</scope>
    <source>
        <strain evidence="9">CGMCC 1.15448</strain>
    </source>
</reference>
<organism evidence="9 10">
    <name type="scientific">Puia dinghuensis</name>
    <dbReference type="NCBI Taxonomy" id="1792502"/>
    <lineage>
        <taxon>Bacteria</taxon>
        <taxon>Pseudomonadati</taxon>
        <taxon>Bacteroidota</taxon>
        <taxon>Chitinophagia</taxon>
        <taxon>Chitinophagales</taxon>
        <taxon>Chitinophagaceae</taxon>
        <taxon>Puia</taxon>
    </lineage>
</organism>
<feature type="domain" description="MacB-like periplasmic core" evidence="8">
    <location>
        <begin position="432"/>
        <end position="605"/>
    </location>
</feature>
<keyword evidence="3 6" id="KW-0812">Transmembrane</keyword>
<feature type="transmembrane region" description="Helical" evidence="6">
    <location>
        <begin position="760"/>
        <end position="785"/>
    </location>
</feature>